<name>A0A3S9A6N2_9BACL</name>
<evidence type="ECO:0000313" key="1">
    <source>
        <dbReference type="EMBL" id="AZN41429.1"/>
    </source>
</evidence>
<accession>A0A3S9A6N2</accession>
<dbReference type="PANTHER" id="PTHR37807:SF3">
    <property type="entry name" value="OS07G0160300 PROTEIN"/>
    <property type="match status" value="1"/>
</dbReference>
<dbReference type="OrthoDB" id="2914911at2"/>
<gene>
    <name evidence="1" type="ORF">EJC50_18430</name>
</gene>
<dbReference type="EMBL" id="CP034437">
    <property type="protein sequence ID" value="AZN41429.1"/>
    <property type="molecule type" value="Genomic_DNA"/>
</dbReference>
<protein>
    <recommendedName>
        <fullName evidence="3">ATP-binding protein</fullName>
    </recommendedName>
</protein>
<dbReference type="Gene3D" id="3.40.50.300">
    <property type="entry name" value="P-loop containing nucleotide triphosphate hydrolases"/>
    <property type="match status" value="1"/>
</dbReference>
<dbReference type="Proteomes" id="UP000272528">
    <property type="component" value="Chromosome"/>
</dbReference>
<proteinExistence type="predicted"/>
<dbReference type="Pfam" id="PF13671">
    <property type="entry name" value="AAA_33"/>
    <property type="match status" value="1"/>
</dbReference>
<dbReference type="KEGG" id="palb:EJC50_18430"/>
<dbReference type="InterPro" id="IPR027417">
    <property type="entry name" value="P-loop_NTPase"/>
</dbReference>
<sequence length="174" mass="20525">MRCALGEIILLRGRPGVGKTTISNLLMVELNIPVIRKDDFYDVIAEYYENHELRNKVSYGILFRMLQTNAGSNKRFILDFPFNQEEEMRNFEQWVLNQNYILKSIRCICSDKKIWANRFNIRKLNPLPNQLITDFDELCHYYKDLSMKPMDGELVIDTVDSLDANVHRILAYLK</sequence>
<evidence type="ECO:0008006" key="3">
    <source>
        <dbReference type="Google" id="ProtNLM"/>
    </source>
</evidence>
<dbReference type="AlphaFoldDB" id="A0A3S9A6N2"/>
<keyword evidence="2" id="KW-1185">Reference proteome</keyword>
<reference evidence="2" key="1">
    <citation type="submission" date="2018-12" db="EMBL/GenBank/DDBJ databases">
        <title>Genome sequence of Peanibacillus sp.</title>
        <authorList>
            <person name="Subramani G."/>
            <person name="Srinivasan S."/>
            <person name="Kim M.K."/>
        </authorList>
    </citation>
    <scope>NUCLEOTIDE SEQUENCE [LARGE SCALE GENOMIC DNA]</scope>
    <source>
        <strain evidence="2">18JY67-1</strain>
    </source>
</reference>
<dbReference type="PANTHER" id="PTHR37807">
    <property type="entry name" value="OS07G0160300 PROTEIN"/>
    <property type="match status" value="1"/>
</dbReference>
<dbReference type="SUPFAM" id="SSF52540">
    <property type="entry name" value="P-loop containing nucleoside triphosphate hydrolases"/>
    <property type="match status" value="1"/>
</dbReference>
<evidence type="ECO:0000313" key="2">
    <source>
        <dbReference type="Proteomes" id="UP000272528"/>
    </source>
</evidence>
<organism evidence="1 2">
    <name type="scientific">Paenibacillus albus</name>
    <dbReference type="NCBI Taxonomy" id="2495582"/>
    <lineage>
        <taxon>Bacteria</taxon>
        <taxon>Bacillati</taxon>
        <taxon>Bacillota</taxon>
        <taxon>Bacilli</taxon>
        <taxon>Bacillales</taxon>
        <taxon>Paenibacillaceae</taxon>
        <taxon>Paenibacillus</taxon>
    </lineage>
</organism>